<dbReference type="Proteomes" id="UP000051861">
    <property type="component" value="Unassembled WGS sequence"/>
</dbReference>
<reference evidence="4 5" key="1">
    <citation type="journal article" date="2015" name="Microbiome">
        <title>Genomic resolution of linkages in carbon, nitrogen, and sulfur cycling among widespread estuary sediment bacteria.</title>
        <authorList>
            <person name="Baker B.J."/>
            <person name="Lazar C.S."/>
            <person name="Teske A.P."/>
            <person name="Dick G.J."/>
        </authorList>
    </citation>
    <scope>NUCLEOTIDE SEQUENCE [LARGE SCALE GENOMIC DNA]</scope>
    <source>
        <strain evidence="4">DG_54_3</strain>
    </source>
</reference>
<dbReference type="InterPro" id="IPR008969">
    <property type="entry name" value="CarboxyPept-like_regulatory"/>
</dbReference>
<gene>
    <name evidence="4" type="ORF">AMJ44_10545</name>
</gene>
<dbReference type="InterPro" id="IPR014755">
    <property type="entry name" value="Cu-Rt/internalin_Ig-like"/>
</dbReference>
<feature type="signal peptide" evidence="2">
    <location>
        <begin position="1"/>
        <end position="23"/>
    </location>
</feature>
<dbReference type="EMBL" id="LIZX01000124">
    <property type="protein sequence ID" value="KPJ65332.1"/>
    <property type="molecule type" value="Genomic_DNA"/>
</dbReference>
<comment type="caution">
    <text evidence="4">The sequence shown here is derived from an EMBL/GenBank/DDBJ whole genome shotgun (WGS) entry which is preliminary data.</text>
</comment>
<dbReference type="AlphaFoldDB" id="A0A0S7XSI1"/>
<feature type="chain" id="PRO_5006640215" description="SbsA Ig-like domain-containing protein" evidence="2">
    <location>
        <begin position="24"/>
        <end position="266"/>
    </location>
</feature>
<dbReference type="Pfam" id="PF13620">
    <property type="entry name" value="CarboxypepD_reg"/>
    <property type="match status" value="1"/>
</dbReference>
<keyword evidence="1 2" id="KW-0732">Signal</keyword>
<dbReference type="Pfam" id="PF13205">
    <property type="entry name" value="Big_5"/>
    <property type="match status" value="1"/>
</dbReference>
<protein>
    <recommendedName>
        <fullName evidence="3">SbsA Ig-like domain-containing protein</fullName>
    </recommendedName>
</protein>
<dbReference type="Gene3D" id="2.60.40.1120">
    <property type="entry name" value="Carboxypeptidase-like, regulatory domain"/>
    <property type="match status" value="1"/>
</dbReference>
<organism evidence="4 5">
    <name type="scientific">candidate division WOR-1 bacterium DG_54_3</name>
    <dbReference type="NCBI Taxonomy" id="1703775"/>
    <lineage>
        <taxon>Bacteria</taxon>
        <taxon>Bacillati</taxon>
        <taxon>Saganbacteria</taxon>
    </lineage>
</organism>
<name>A0A0S7XSI1_UNCSA</name>
<feature type="domain" description="SbsA Ig-like" evidence="3">
    <location>
        <begin position="139"/>
        <end position="242"/>
    </location>
</feature>
<feature type="non-terminal residue" evidence="4">
    <location>
        <position position="266"/>
    </location>
</feature>
<sequence length="266" mass="29239">MFKKVKLFSLLFIGALALGILVAGCGQETPEVKTEIASPRNLVCKGIVYSNYFAGPSYDQYHVIGPVAGAIVSLVGDYETKSAVTNANGEYVLENIKYGYYRIEATKEGYQRGKVFLYIESAVPDGAIFTEDIDMWINPVMRSVSPLPYSTIETDAVFNVTFNKPMDTTTVRPRLVSAGVRTFAAGDTVSVSTAWSENDTVLTITPTSSLLPNEIYRLYLGLNEFADVKDKEGYKLASSTSTSYGIPVEEDGNVIENNDYFTYYTA</sequence>
<evidence type="ECO:0000313" key="4">
    <source>
        <dbReference type="EMBL" id="KPJ65332.1"/>
    </source>
</evidence>
<dbReference type="Gene3D" id="2.60.40.1220">
    <property type="match status" value="1"/>
</dbReference>
<evidence type="ECO:0000256" key="2">
    <source>
        <dbReference type="SAM" id="SignalP"/>
    </source>
</evidence>
<accession>A0A0S7XSI1</accession>
<dbReference type="InterPro" id="IPR032812">
    <property type="entry name" value="SbsA_Ig"/>
</dbReference>
<dbReference type="SUPFAM" id="SSF49464">
    <property type="entry name" value="Carboxypeptidase regulatory domain-like"/>
    <property type="match status" value="1"/>
</dbReference>
<evidence type="ECO:0000259" key="3">
    <source>
        <dbReference type="Pfam" id="PF13205"/>
    </source>
</evidence>
<evidence type="ECO:0000313" key="5">
    <source>
        <dbReference type="Proteomes" id="UP000051861"/>
    </source>
</evidence>
<dbReference type="PROSITE" id="PS51257">
    <property type="entry name" value="PROKAR_LIPOPROTEIN"/>
    <property type="match status" value="1"/>
</dbReference>
<proteinExistence type="predicted"/>
<evidence type="ECO:0000256" key="1">
    <source>
        <dbReference type="ARBA" id="ARBA00022729"/>
    </source>
</evidence>